<dbReference type="Pfam" id="PF18962">
    <property type="entry name" value="Por_Secre_tail"/>
    <property type="match status" value="1"/>
</dbReference>
<evidence type="ECO:0000259" key="2">
    <source>
        <dbReference type="Pfam" id="PF18962"/>
    </source>
</evidence>
<accession>A0A6N6M943</accession>
<dbReference type="EMBL" id="WACR01000002">
    <property type="protein sequence ID" value="KAB1065485.1"/>
    <property type="molecule type" value="Genomic_DNA"/>
</dbReference>
<sequence length="471" mass="55057">MKRLLILLLSSAITYISNGQIQSAEWEEYLDDGVIEEVTYDSVSGSYYLVGFYDGCARNFRVIKLDSSRNEIWSTTKGYCHATQLGSYYSSDAYFRQFKISENADNIYLQLLLDGNHEDGHHHLYFNKYTGKIVNDAETSRSRDFEFKKTAFAKYQSFQKQWYRDRINRLEHDLISGNTSAWFYHLIDGVDVDFIMERNDSLFIYQAGTYNDTTEKDSLFVISRNSGGVSDISQVHELNKSVTYLWRGDARMKENGTAFWYESLIDYYPYTNRYDSAFVMGNYDYVSQEIDSVSIFFDKETSIHQYEWINDRLHFYMNRGDTAIWSIYDLYVQQLWTKEFLSFHSFRLKNVELVDDGYIISGRRDGKMYMAKYKKSESLSVALGSDRLENRKATSFEMFPNPADNHFRISLSSDSRKAEMRIQNMKGQLIKSIDISDQETVDISGLNSGVYIVQIKSELEQSFQSKKLIIQ</sequence>
<comment type="caution">
    <text evidence="3">The sequence shown here is derived from an EMBL/GenBank/DDBJ whole genome shotgun (WGS) entry which is preliminary data.</text>
</comment>
<proteinExistence type="predicted"/>
<name>A0A6N6M943_9FLAO</name>
<gene>
    <name evidence="3" type="ORF">F3059_02195</name>
</gene>
<evidence type="ECO:0000313" key="4">
    <source>
        <dbReference type="Proteomes" id="UP000435357"/>
    </source>
</evidence>
<dbReference type="OrthoDB" id="862563at2"/>
<dbReference type="InterPro" id="IPR026444">
    <property type="entry name" value="Secre_tail"/>
</dbReference>
<feature type="domain" description="Secretion system C-terminal sorting" evidence="2">
    <location>
        <begin position="398"/>
        <end position="470"/>
    </location>
</feature>
<keyword evidence="1" id="KW-0732">Signal</keyword>
<dbReference type="Proteomes" id="UP000435357">
    <property type="component" value="Unassembled WGS sequence"/>
</dbReference>
<protein>
    <submittedName>
        <fullName evidence="3">T9SS type A sorting domain-containing protein</fullName>
    </submittedName>
</protein>
<keyword evidence="4" id="KW-1185">Reference proteome</keyword>
<dbReference type="NCBIfam" id="TIGR04183">
    <property type="entry name" value="Por_Secre_tail"/>
    <property type="match status" value="1"/>
</dbReference>
<dbReference type="RefSeq" id="WP_151166309.1">
    <property type="nucleotide sequence ID" value="NZ_WACR01000002.1"/>
</dbReference>
<dbReference type="AlphaFoldDB" id="A0A6N6M943"/>
<reference evidence="3 4" key="1">
    <citation type="submission" date="2019-09" db="EMBL/GenBank/DDBJ databases">
        <title>Genomes of Cryomorphaceae.</title>
        <authorList>
            <person name="Bowman J.P."/>
        </authorList>
    </citation>
    <scope>NUCLEOTIDE SEQUENCE [LARGE SCALE GENOMIC DNA]</scope>
    <source>
        <strain evidence="3 4">KCTC 52047</strain>
    </source>
</reference>
<evidence type="ECO:0000313" key="3">
    <source>
        <dbReference type="EMBL" id="KAB1065485.1"/>
    </source>
</evidence>
<evidence type="ECO:0000256" key="1">
    <source>
        <dbReference type="ARBA" id="ARBA00022729"/>
    </source>
</evidence>
<organism evidence="3 4">
    <name type="scientific">Salibacter halophilus</name>
    <dbReference type="NCBI Taxonomy" id="1803916"/>
    <lineage>
        <taxon>Bacteria</taxon>
        <taxon>Pseudomonadati</taxon>
        <taxon>Bacteroidota</taxon>
        <taxon>Flavobacteriia</taxon>
        <taxon>Flavobacteriales</taxon>
        <taxon>Salibacteraceae</taxon>
        <taxon>Salibacter</taxon>
    </lineage>
</organism>